<comment type="caution">
    <text evidence="2">The sequence shown here is derived from an EMBL/GenBank/DDBJ whole genome shotgun (WGS) entry which is preliminary data.</text>
</comment>
<dbReference type="Proteomes" id="UP001642360">
    <property type="component" value="Unassembled WGS sequence"/>
</dbReference>
<evidence type="ECO:0000313" key="2">
    <source>
        <dbReference type="EMBL" id="CAK9149430.1"/>
    </source>
</evidence>
<gene>
    <name evidence="2" type="ORF">ILEXP_LOCUS17469</name>
</gene>
<feature type="region of interest" description="Disordered" evidence="1">
    <location>
        <begin position="74"/>
        <end position="121"/>
    </location>
</feature>
<sequence length="121" mass="13878">MGRTKKTTLPLPTTNHVLATLEIWGLYSHYNSSLLLPQNRSLSLPPNVLLHNTKHPKSNEGFCSRVIFFKKNQTPEQNNKTHDWKAPNTTTTTSFSNKIDPTHETWPDMQDQNYVEQPPPP</sequence>
<protein>
    <submittedName>
        <fullName evidence="2">Uncharacterized protein</fullName>
    </submittedName>
</protein>
<evidence type="ECO:0000313" key="3">
    <source>
        <dbReference type="Proteomes" id="UP001642360"/>
    </source>
</evidence>
<dbReference type="AlphaFoldDB" id="A0ABC8S0V6"/>
<organism evidence="2 3">
    <name type="scientific">Ilex paraguariensis</name>
    <name type="common">yerba mate</name>
    <dbReference type="NCBI Taxonomy" id="185542"/>
    <lineage>
        <taxon>Eukaryota</taxon>
        <taxon>Viridiplantae</taxon>
        <taxon>Streptophyta</taxon>
        <taxon>Embryophyta</taxon>
        <taxon>Tracheophyta</taxon>
        <taxon>Spermatophyta</taxon>
        <taxon>Magnoliopsida</taxon>
        <taxon>eudicotyledons</taxon>
        <taxon>Gunneridae</taxon>
        <taxon>Pentapetalae</taxon>
        <taxon>asterids</taxon>
        <taxon>campanulids</taxon>
        <taxon>Aquifoliales</taxon>
        <taxon>Aquifoliaceae</taxon>
        <taxon>Ilex</taxon>
    </lineage>
</organism>
<keyword evidence="3" id="KW-1185">Reference proteome</keyword>
<evidence type="ECO:0000256" key="1">
    <source>
        <dbReference type="SAM" id="MobiDB-lite"/>
    </source>
</evidence>
<accession>A0ABC8S0V6</accession>
<name>A0ABC8S0V6_9AQUA</name>
<dbReference type="EMBL" id="CAUOFW020001871">
    <property type="protein sequence ID" value="CAK9149430.1"/>
    <property type="molecule type" value="Genomic_DNA"/>
</dbReference>
<proteinExistence type="predicted"/>
<reference evidence="2 3" key="1">
    <citation type="submission" date="2024-02" db="EMBL/GenBank/DDBJ databases">
        <authorList>
            <person name="Vignale AGUSTIN F."/>
            <person name="Sosa J E."/>
            <person name="Modenutti C."/>
        </authorList>
    </citation>
    <scope>NUCLEOTIDE SEQUENCE [LARGE SCALE GENOMIC DNA]</scope>
</reference>
<feature type="compositionally biased region" description="Polar residues" evidence="1">
    <location>
        <begin position="87"/>
        <end position="99"/>
    </location>
</feature>